<comment type="caution">
    <text evidence="3">The sequence shown here is derived from an EMBL/GenBank/DDBJ whole genome shotgun (WGS) entry which is preliminary data.</text>
</comment>
<reference evidence="3 4" key="1">
    <citation type="submission" date="2022-07" db="EMBL/GenBank/DDBJ databases">
        <title>Mucilaginibacter sp. JC4.</title>
        <authorList>
            <person name="Le V."/>
            <person name="Ko S.-R."/>
            <person name="Ahn C.-Y."/>
            <person name="Oh H.-M."/>
        </authorList>
    </citation>
    <scope>NUCLEOTIDE SEQUENCE [LARGE SCALE GENOMIC DNA]</scope>
    <source>
        <strain evidence="3 4">JC4</strain>
    </source>
</reference>
<dbReference type="EMBL" id="JANHOH010000001">
    <property type="protein sequence ID" value="MCQ6957272.1"/>
    <property type="molecule type" value="Genomic_DNA"/>
</dbReference>
<keyword evidence="4" id="KW-1185">Reference proteome</keyword>
<dbReference type="PANTHER" id="PTHR43477">
    <property type="entry name" value="DIHYDROANTICAPSIN 7-DEHYDROGENASE"/>
    <property type="match status" value="1"/>
</dbReference>
<gene>
    <name evidence="3" type="ORF">NPE20_04865</name>
</gene>
<evidence type="ECO:0000313" key="4">
    <source>
        <dbReference type="Proteomes" id="UP001204376"/>
    </source>
</evidence>
<dbReference type="PANTHER" id="PTHR43477:SF1">
    <property type="entry name" value="DIHYDROANTICAPSIN 7-DEHYDROGENASE"/>
    <property type="match status" value="1"/>
</dbReference>
<proteinExistence type="inferred from homology"/>
<dbReference type="PRINTS" id="PR00081">
    <property type="entry name" value="GDHRDH"/>
</dbReference>
<dbReference type="RefSeq" id="WP_256537479.1">
    <property type="nucleotide sequence ID" value="NZ_JANHOH010000001.1"/>
</dbReference>
<dbReference type="Pfam" id="PF13561">
    <property type="entry name" value="adh_short_C2"/>
    <property type="match status" value="1"/>
</dbReference>
<protein>
    <submittedName>
        <fullName evidence="3">SDR family oxidoreductase</fullName>
    </submittedName>
</protein>
<dbReference type="SUPFAM" id="SSF51735">
    <property type="entry name" value="NAD(P)-binding Rossmann-fold domains"/>
    <property type="match status" value="1"/>
</dbReference>
<comment type="similarity">
    <text evidence="1">Belongs to the short-chain dehydrogenases/reductases (SDR) family.</text>
</comment>
<dbReference type="InterPro" id="IPR020904">
    <property type="entry name" value="Sc_DH/Rdtase_CS"/>
</dbReference>
<dbReference type="Gene3D" id="3.40.50.720">
    <property type="entry name" value="NAD(P)-binding Rossmann-like Domain"/>
    <property type="match status" value="1"/>
</dbReference>
<keyword evidence="2" id="KW-0560">Oxidoreductase</keyword>
<sequence>MINPFSLANKNILVTGASSGIGKQIAISTAAMGASVHITARDTNRLDNTLKQLGDGHHRHYLADLTIGEELDALTDSLPNLDGLVLSAGIVKTLPFKFVNHTELDTIMQTNFFSPIVLLNKLLRKKKLNKNCSVVFISSIGGNFIGAKGNSMYSASKGAINAMQKVIALELAPQKIRVNNVSPGMVRTAMLENTTAFSQEQIENDEKNYPLGYGEVTDVANAVIYLLADASKWVTGTSLLIDGGFTIQ</sequence>
<dbReference type="InterPro" id="IPR002347">
    <property type="entry name" value="SDR_fam"/>
</dbReference>
<evidence type="ECO:0000256" key="2">
    <source>
        <dbReference type="ARBA" id="ARBA00023002"/>
    </source>
</evidence>
<dbReference type="InterPro" id="IPR036291">
    <property type="entry name" value="NAD(P)-bd_dom_sf"/>
</dbReference>
<name>A0ABT1SY46_9SPHI</name>
<accession>A0ABT1SY46</accession>
<dbReference type="InterPro" id="IPR051122">
    <property type="entry name" value="SDR_DHRS6-like"/>
</dbReference>
<dbReference type="CDD" id="cd05233">
    <property type="entry name" value="SDR_c"/>
    <property type="match status" value="1"/>
</dbReference>
<dbReference type="Proteomes" id="UP001204376">
    <property type="component" value="Unassembled WGS sequence"/>
</dbReference>
<dbReference type="PROSITE" id="PS00061">
    <property type="entry name" value="ADH_SHORT"/>
    <property type="match status" value="1"/>
</dbReference>
<organism evidence="3 4">
    <name type="scientific">Mucilaginibacter aquariorum</name>
    <dbReference type="NCBI Taxonomy" id="2967225"/>
    <lineage>
        <taxon>Bacteria</taxon>
        <taxon>Pseudomonadati</taxon>
        <taxon>Bacteroidota</taxon>
        <taxon>Sphingobacteriia</taxon>
        <taxon>Sphingobacteriales</taxon>
        <taxon>Sphingobacteriaceae</taxon>
        <taxon>Mucilaginibacter</taxon>
    </lineage>
</organism>
<evidence type="ECO:0000313" key="3">
    <source>
        <dbReference type="EMBL" id="MCQ6957272.1"/>
    </source>
</evidence>
<evidence type="ECO:0000256" key="1">
    <source>
        <dbReference type="ARBA" id="ARBA00006484"/>
    </source>
</evidence>